<sequence>MCVIAEKTFKKKEGNGMVAVFEKGSTSSTKPNQKEKGKFKTKKKKGKPTLKPKEGVKKKQEEDKENNHNPRNTQVDMRAM</sequence>
<dbReference type="AlphaFoldDB" id="A0A6J5WQ96"/>
<evidence type="ECO:0000256" key="1">
    <source>
        <dbReference type="SAM" id="MobiDB-lite"/>
    </source>
</evidence>
<feature type="compositionally biased region" description="Basic and acidic residues" evidence="1">
    <location>
        <begin position="51"/>
        <end position="68"/>
    </location>
</feature>
<gene>
    <name evidence="2" type="ORF">ORAREDHAP_LOCUS20823</name>
</gene>
<proteinExistence type="predicted"/>
<evidence type="ECO:0000313" key="2">
    <source>
        <dbReference type="EMBL" id="CAB4303910.1"/>
    </source>
</evidence>
<reference evidence="3" key="1">
    <citation type="journal article" date="2020" name="Genome Biol.">
        <title>Gamete binning: chromosome-level and haplotype-resolved genome assembly enabled by high-throughput single-cell sequencing of gamete genomes.</title>
        <authorList>
            <person name="Campoy J.A."/>
            <person name="Sun H."/>
            <person name="Goel M."/>
            <person name="Jiao W.-B."/>
            <person name="Folz-Donahue K."/>
            <person name="Wang N."/>
            <person name="Rubio M."/>
            <person name="Liu C."/>
            <person name="Kukat C."/>
            <person name="Ruiz D."/>
            <person name="Huettel B."/>
            <person name="Schneeberger K."/>
        </authorList>
    </citation>
    <scope>NUCLEOTIDE SEQUENCE [LARGE SCALE GENOMIC DNA]</scope>
    <source>
        <strain evidence="3">cv. Rojo Pasion</strain>
    </source>
</reference>
<organism evidence="2 3">
    <name type="scientific">Prunus armeniaca</name>
    <name type="common">Apricot</name>
    <name type="synonym">Armeniaca vulgaris</name>
    <dbReference type="NCBI Taxonomy" id="36596"/>
    <lineage>
        <taxon>Eukaryota</taxon>
        <taxon>Viridiplantae</taxon>
        <taxon>Streptophyta</taxon>
        <taxon>Embryophyta</taxon>
        <taxon>Tracheophyta</taxon>
        <taxon>Spermatophyta</taxon>
        <taxon>Magnoliopsida</taxon>
        <taxon>eudicotyledons</taxon>
        <taxon>Gunneridae</taxon>
        <taxon>Pentapetalae</taxon>
        <taxon>rosids</taxon>
        <taxon>fabids</taxon>
        <taxon>Rosales</taxon>
        <taxon>Rosaceae</taxon>
        <taxon>Amygdaloideae</taxon>
        <taxon>Amygdaleae</taxon>
        <taxon>Prunus</taxon>
    </lineage>
</organism>
<accession>A0A6J5WQ96</accession>
<protein>
    <submittedName>
        <fullName evidence="2">Uncharacterized protein</fullName>
    </submittedName>
</protein>
<dbReference type="Proteomes" id="UP000507245">
    <property type="component" value="Unassembled WGS sequence"/>
</dbReference>
<feature type="region of interest" description="Disordered" evidence="1">
    <location>
        <begin position="22"/>
        <end position="80"/>
    </location>
</feature>
<feature type="compositionally biased region" description="Polar residues" evidence="1">
    <location>
        <begin position="69"/>
        <end position="80"/>
    </location>
</feature>
<evidence type="ECO:0000313" key="3">
    <source>
        <dbReference type="Proteomes" id="UP000507245"/>
    </source>
</evidence>
<dbReference type="EMBL" id="CAEKKB010000003">
    <property type="protein sequence ID" value="CAB4303910.1"/>
    <property type="molecule type" value="Genomic_DNA"/>
</dbReference>
<keyword evidence="3" id="KW-1185">Reference proteome</keyword>
<name>A0A6J5WQ96_PRUAR</name>
<feature type="compositionally biased region" description="Basic residues" evidence="1">
    <location>
        <begin position="39"/>
        <end position="50"/>
    </location>
</feature>